<evidence type="ECO:0008006" key="3">
    <source>
        <dbReference type="Google" id="ProtNLM"/>
    </source>
</evidence>
<dbReference type="Gene3D" id="3.90.79.10">
    <property type="entry name" value="Nucleoside Triphosphate Pyrophosphohydrolase"/>
    <property type="match status" value="1"/>
</dbReference>
<dbReference type="RefSeq" id="WP_305991165.1">
    <property type="nucleotide sequence ID" value="NZ_JAVAMP010000002.1"/>
</dbReference>
<gene>
    <name evidence="1" type="ORF">Q5Y73_07105</name>
</gene>
<dbReference type="SUPFAM" id="SSF55811">
    <property type="entry name" value="Nudix"/>
    <property type="match status" value="1"/>
</dbReference>
<reference evidence="1 2" key="1">
    <citation type="submission" date="2023-08" db="EMBL/GenBank/DDBJ databases">
        <authorList>
            <person name="Park J.-S."/>
        </authorList>
    </citation>
    <scope>NUCLEOTIDE SEQUENCE [LARGE SCALE GENOMIC DNA]</scope>
    <source>
        <strain evidence="1 2">2205SS18-9</strain>
    </source>
</reference>
<proteinExistence type="predicted"/>
<sequence>MRPIKNLTKAAIILNDQILCTKNVDKNGDYFLLPSELQKNGEQLRVTLKRGFTAKSGIEIDVLDMVYVKEYMAEKYDNPEWEIDTHQVDYYFMCNFSNDEIKNISDLGKIGLDENKYIWINFHELESVRIYPEDLVSILKNGHS</sequence>
<protein>
    <recommendedName>
        <fullName evidence="3">NUDIX hydrolase</fullName>
    </recommendedName>
</protein>
<organism evidence="1 2">
    <name type="scientific">Chengkuizengella axinellae</name>
    <dbReference type="NCBI Taxonomy" id="3064388"/>
    <lineage>
        <taxon>Bacteria</taxon>
        <taxon>Bacillati</taxon>
        <taxon>Bacillota</taxon>
        <taxon>Bacilli</taxon>
        <taxon>Bacillales</taxon>
        <taxon>Paenibacillaceae</taxon>
        <taxon>Chengkuizengella</taxon>
    </lineage>
</organism>
<comment type="caution">
    <text evidence="1">The sequence shown here is derived from an EMBL/GenBank/DDBJ whole genome shotgun (WGS) entry which is preliminary data.</text>
</comment>
<dbReference type="EMBL" id="JAVAMP010000002">
    <property type="protein sequence ID" value="MDP5273867.1"/>
    <property type="molecule type" value="Genomic_DNA"/>
</dbReference>
<accession>A0ABT9IX24</accession>
<evidence type="ECO:0000313" key="2">
    <source>
        <dbReference type="Proteomes" id="UP001231941"/>
    </source>
</evidence>
<name>A0ABT9IX24_9BACL</name>
<dbReference type="Proteomes" id="UP001231941">
    <property type="component" value="Unassembled WGS sequence"/>
</dbReference>
<keyword evidence="2" id="KW-1185">Reference proteome</keyword>
<evidence type="ECO:0000313" key="1">
    <source>
        <dbReference type="EMBL" id="MDP5273867.1"/>
    </source>
</evidence>
<dbReference type="InterPro" id="IPR015797">
    <property type="entry name" value="NUDIX_hydrolase-like_dom_sf"/>
</dbReference>